<sequence length="884" mass="100782">MSSFFDEEHPKGSASIVESIIWLNDSVTTPKAIHPIEIKSRYPAEDHEENAFDPGCKIFAFPGELRFTRNSSPISVHSFISTSVDGAKTYGFCCTRHRKLRSSDDVFFPEVLCIQSKLPFIQTIETSLRDYPYPNLAEDQPFPDYLLKDLYIHLNRVKLPLQPNLKIELPICNVDFKILFTRLHPTHICKILEAIMNERKILFKGSQYVLVSCIEAILHMLWPFEWPHIYIPMAPSIVHNGMDMNHVLIETCFMPFIIGVSKESLEFKEPLKPPEDVVIVDLDDDTVDMGNEPSAPWPEKHEKILVEAMSDLALICMFPNIPQDRETTVNEDIVKRLAVPDGMKEPPKIIQPKAVPLNAEFALRKSQDHGWVLRVVNSLKISADHTKSENDVNDLLEMRTKILLVLASLFRNFLDYVTEPTEEQMNDPKFHYFQHESFLGSVPESCQLFLSRFIKGQVWSWFIQEYCFIKRNEDPFLFRVNEAREAANSMLESQHFQEILWTMQCTIGGDGDRPIYLVQVEMSSSRLNFWAIDEESSEADFLANPDDHNLMVLVHTIDINDQTVVEVPLEILEGFPLTISVNYSREDGGVTMFAETSEARRSLSEAIRCIILKKRKLNASGSTRQVNMAKMDQLFKVMGGHKRVGPSTTDLFNSTMQRSFSVIHRSQPPSPRLLYAEYKRHSILQQEHETNEEYMKREEAKKKFGSQGTVGRKMSKLFNSQRSPFISDATPAPSVQKKFGRKSVYKSKTEETINPETDATVQLKTAAAASFSSIKSCSLRILERTQKMQKSDGIFLDSVLKSLMMSAEEGVITEESIMAHMDDDDGGDTEHYVEGMARSLVEIQSFSEGLLASIQNPRIEPEQLKKNLTLLSQMAKVIKGSINL</sequence>
<dbReference type="PROSITE" id="PS50211">
    <property type="entry name" value="DENN"/>
    <property type="match status" value="1"/>
</dbReference>
<dbReference type="Pfam" id="PF02141">
    <property type="entry name" value="DENN"/>
    <property type="match status" value="1"/>
</dbReference>
<dbReference type="SMART" id="SM00800">
    <property type="entry name" value="uDENN"/>
    <property type="match status" value="1"/>
</dbReference>
<dbReference type="InParanoid" id="A0A2P6MWW5"/>
<dbReference type="AlphaFoldDB" id="A0A2P6MWW5"/>
<gene>
    <name evidence="2" type="ORF">PROFUN_13745</name>
</gene>
<accession>A0A2P6MWW5</accession>
<dbReference type="InterPro" id="IPR037516">
    <property type="entry name" value="Tripartite_DENN"/>
</dbReference>
<evidence type="ECO:0000259" key="1">
    <source>
        <dbReference type="PROSITE" id="PS50211"/>
    </source>
</evidence>
<dbReference type="GO" id="GO:0031410">
    <property type="term" value="C:cytoplasmic vesicle"/>
    <property type="evidence" value="ECO:0007669"/>
    <property type="project" value="TreeGrafter"/>
</dbReference>
<feature type="domain" description="UDENN" evidence="1">
    <location>
        <begin position="18"/>
        <end position="474"/>
    </location>
</feature>
<dbReference type="Proteomes" id="UP000241769">
    <property type="component" value="Unassembled WGS sequence"/>
</dbReference>
<proteinExistence type="predicted"/>
<dbReference type="SMART" id="SM00799">
    <property type="entry name" value="DENN"/>
    <property type="match status" value="1"/>
</dbReference>
<dbReference type="GO" id="GO:0032483">
    <property type="term" value="P:regulation of Rab protein signal transduction"/>
    <property type="evidence" value="ECO:0007669"/>
    <property type="project" value="TreeGrafter"/>
</dbReference>
<comment type="caution">
    <text evidence="2">The sequence shown here is derived from an EMBL/GenBank/DDBJ whole genome shotgun (WGS) entry which is preliminary data.</text>
</comment>
<dbReference type="Pfam" id="PF03456">
    <property type="entry name" value="uDENN"/>
    <property type="match status" value="1"/>
</dbReference>
<evidence type="ECO:0000313" key="3">
    <source>
        <dbReference type="Proteomes" id="UP000241769"/>
    </source>
</evidence>
<dbReference type="PANTHER" id="PTHR12296">
    <property type="entry name" value="DENN DOMAIN-CONTAINING PROTEIN 4"/>
    <property type="match status" value="1"/>
</dbReference>
<keyword evidence="3" id="KW-1185">Reference proteome</keyword>
<dbReference type="Gene3D" id="3.30.450.200">
    <property type="match status" value="1"/>
</dbReference>
<reference evidence="2 3" key="1">
    <citation type="journal article" date="2018" name="Genome Biol. Evol.">
        <title>Multiple Roots of Fruiting Body Formation in Amoebozoa.</title>
        <authorList>
            <person name="Hillmann F."/>
            <person name="Forbes G."/>
            <person name="Novohradska S."/>
            <person name="Ferling I."/>
            <person name="Riege K."/>
            <person name="Groth M."/>
            <person name="Westermann M."/>
            <person name="Marz M."/>
            <person name="Spaller T."/>
            <person name="Winckler T."/>
            <person name="Schaap P."/>
            <person name="Glockner G."/>
        </authorList>
    </citation>
    <scope>NUCLEOTIDE SEQUENCE [LARGE SCALE GENOMIC DNA]</scope>
    <source>
        <strain evidence="2 3">Jena</strain>
    </source>
</reference>
<evidence type="ECO:0000313" key="2">
    <source>
        <dbReference type="EMBL" id="PRP76199.1"/>
    </source>
</evidence>
<dbReference type="STRING" id="1890364.A0A2P6MWW5"/>
<protein>
    <recommendedName>
        <fullName evidence="1">UDENN domain-containing protein</fullName>
    </recommendedName>
</protein>
<dbReference type="EMBL" id="MDYQ01000343">
    <property type="protein sequence ID" value="PRP76199.1"/>
    <property type="molecule type" value="Genomic_DNA"/>
</dbReference>
<dbReference type="InterPro" id="IPR001194">
    <property type="entry name" value="cDENN_dom"/>
</dbReference>
<dbReference type="Pfam" id="PF03455">
    <property type="entry name" value="dDENN"/>
    <property type="match status" value="1"/>
</dbReference>
<dbReference type="InterPro" id="IPR043153">
    <property type="entry name" value="DENN_C"/>
</dbReference>
<dbReference type="InterPro" id="IPR005112">
    <property type="entry name" value="dDENN_dom"/>
</dbReference>
<name>A0A2P6MWW5_9EUKA</name>
<dbReference type="OrthoDB" id="206724at2759"/>
<dbReference type="Gene3D" id="3.40.50.11500">
    <property type="match status" value="1"/>
</dbReference>
<organism evidence="2 3">
    <name type="scientific">Planoprotostelium fungivorum</name>
    <dbReference type="NCBI Taxonomy" id="1890364"/>
    <lineage>
        <taxon>Eukaryota</taxon>
        <taxon>Amoebozoa</taxon>
        <taxon>Evosea</taxon>
        <taxon>Variosea</taxon>
        <taxon>Cavosteliida</taxon>
        <taxon>Cavosteliaceae</taxon>
        <taxon>Planoprotostelium</taxon>
    </lineage>
</organism>
<dbReference type="InterPro" id="IPR051696">
    <property type="entry name" value="DENN_Domain_GEFs"/>
</dbReference>
<dbReference type="PANTHER" id="PTHR12296:SF21">
    <property type="entry name" value="DENN DOMAIN-CONTAINING PROTEIN 3"/>
    <property type="match status" value="1"/>
</dbReference>
<dbReference type="InterPro" id="IPR005113">
    <property type="entry name" value="uDENN_dom"/>
</dbReference>